<dbReference type="Proteomes" id="UP001295794">
    <property type="component" value="Unassembled WGS sequence"/>
</dbReference>
<feature type="non-terminal residue" evidence="1">
    <location>
        <position position="71"/>
    </location>
</feature>
<protein>
    <submittedName>
        <fullName evidence="1">Uncharacterized protein</fullName>
    </submittedName>
</protein>
<evidence type="ECO:0000313" key="2">
    <source>
        <dbReference type="Proteomes" id="UP001295794"/>
    </source>
</evidence>
<keyword evidence="2" id="KW-1185">Reference proteome</keyword>
<dbReference type="AlphaFoldDB" id="A0AAD2HNX6"/>
<sequence length="71" mass="7973">DPTGLPLSAFHASSCQLTVLTYLISCDVTDSCDVMEYSSQVTGRRIDPHPTDCIVGWLDHQPNYRLYAWVL</sequence>
<dbReference type="EMBL" id="CAVNYO010000431">
    <property type="protein sequence ID" value="CAK5278895.1"/>
    <property type="molecule type" value="Genomic_DNA"/>
</dbReference>
<accession>A0AAD2HNX6</accession>
<reference evidence="1" key="1">
    <citation type="submission" date="2023-11" db="EMBL/GenBank/DDBJ databases">
        <authorList>
            <person name="De Vega J J."/>
            <person name="De Vega J J."/>
        </authorList>
    </citation>
    <scope>NUCLEOTIDE SEQUENCE</scope>
</reference>
<comment type="caution">
    <text evidence="1">The sequence shown here is derived from an EMBL/GenBank/DDBJ whole genome shotgun (WGS) entry which is preliminary data.</text>
</comment>
<name>A0AAD2HNX6_9AGAR</name>
<proteinExistence type="predicted"/>
<gene>
    <name evidence="1" type="ORF">MYCIT1_LOCUS28578</name>
</gene>
<organism evidence="1 2">
    <name type="scientific">Mycena citricolor</name>
    <dbReference type="NCBI Taxonomy" id="2018698"/>
    <lineage>
        <taxon>Eukaryota</taxon>
        <taxon>Fungi</taxon>
        <taxon>Dikarya</taxon>
        <taxon>Basidiomycota</taxon>
        <taxon>Agaricomycotina</taxon>
        <taxon>Agaricomycetes</taxon>
        <taxon>Agaricomycetidae</taxon>
        <taxon>Agaricales</taxon>
        <taxon>Marasmiineae</taxon>
        <taxon>Mycenaceae</taxon>
        <taxon>Mycena</taxon>
    </lineage>
</organism>
<evidence type="ECO:0000313" key="1">
    <source>
        <dbReference type="EMBL" id="CAK5278895.1"/>
    </source>
</evidence>